<evidence type="ECO:0000313" key="13">
    <source>
        <dbReference type="Proteomes" id="UP000518887"/>
    </source>
</evidence>
<evidence type="ECO:0000256" key="2">
    <source>
        <dbReference type="ARBA" id="ARBA00004859"/>
    </source>
</evidence>
<proteinExistence type="inferred from homology"/>
<comment type="pathway">
    <text evidence="2">Carbohydrate metabolism; tricarboxylic acid cycle; (S)-malate from fumarate: step 1/1.</text>
</comment>
<dbReference type="GO" id="GO:0006099">
    <property type="term" value="P:tricarboxylic acid cycle"/>
    <property type="evidence" value="ECO:0007669"/>
    <property type="project" value="UniProtKB-KW"/>
</dbReference>
<protein>
    <submittedName>
        <fullName evidence="12">Fumarate hydratase class I</fullName>
        <ecNumber evidence="12">4.2.1.2</ecNumber>
    </submittedName>
</protein>
<evidence type="ECO:0000256" key="8">
    <source>
        <dbReference type="ARBA" id="ARBA00023014"/>
    </source>
</evidence>
<reference evidence="12 13" key="1">
    <citation type="submission" date="2020-08" db="EMBL/GenBank/DDBJ databases">
        <title>Genomic Encyclopedia of Type Strains, Phase IV (KMG-IV): sequencing the most valuable type-strain genomes for metagenomic binning, comparative biology and taxonomic classification.</title>
        <authorList>
            <person name="Goeker M."/>
        </authorList>
    </citation>
    <scope>NUCLEOTIDE SEQUENCE [LARGE SCALE GENOMIC DNA]</scope>
    <source>
        <strain evidence="12 13">DSM 103462</strain>
    </source>
</reference>
<dbReference type="PANTHER" id="PTHR30389:SF0">
    <property type="entry name" value="FUMARATE HYDRATASE CLASS I, AEROBIC"/>
    <property type="match status" value="1"/>
</dbReference>
<name>A0A7W8G7T2_9SPIR</name>
<dbReference type="Gene3D" id="3.20.130.10">
    <property type="entry name" value="Fe-S hydro-lyase, tartrate dehydratase beta-type, catalytic domain"/>
    <property type="match status" value="1"/>
</dbReference>
<dbReference type="EMBL" id="JACHFQ010000002">
    <property type="protein sequence ID" value="MBB5225314.1"/>
    <property type="molecule type" value="Genomic_DNA"/>
</dbReference>
<dbReference type="RefSeq" id="WP_184657478.1">
    <property type="nucleotide sequence ID" value="NZ_CP031518.1"/>
</dbReference>
<accession>A0A7W8G7T2</accession>
<dbReference type="NCBIfam" id="TIGR00723">
    <property type="entry name" value="ttdB_fumA_fumB"/>
    <property type="match status" value="1"/>
</dbReference>
<evidence type="ECO:0000313" key="12">
    <source>
        <dbReference type="EMBL" id="MBB5225314.1"/>
    </source>
</evidence>
<keyword evidence="7" id="KW-0408">Iron</keyword>
<evidence type="ECO:0000256" key="6">
    <source>
        <dbReference type="ARBA" id="ARBA00022723"/>
    </source>
</evidence>
<evidence type="ECO:0000256" key="4">
    <source>
        <dbReference type="ARBA" id="ARBA00022485"/>
    </source>
</evidence>
<dbReference type="Pfam" id="PF05681">
    <property type="entry name" value="Fumerase"/>
    <property type="match status" value="1"/>
</dbReference>
<evidence type="ECO:0000256" key="5">
    <source>
        <dbReference type="ARBA" id="ARBA00022532"/>
    </source>
</evidence>
<evidence type="ECO:0000256" key="1">
    <source>
        <dbReference type="ARBA" id="ARBA00000929"/>
    </source>
</evidence>
<comment type="similarity">
    <text evidence="3">Belongs to the class-I fumarase family.</text>
</comment>
<evidence type="ECO:0000259" key="10">
    <source>
        <dbReference type="Pfam" id="PF05681"/>
    </source>
</evidence>
<dbReference type="InterPro" id="IPR004646">
    <property type="entry name" value="Fe-S_hydro-lyase_TtdA-typ_cat"/>
</dbReference>
<evidence type="ECO:0000259" key="11">
    <source>
        <dbReference type="Pfam" id="PF05683"/>
    </source>
</evidence>
<keyword evidence="6" id="KW-0479">Metal-binding</keyword>
<keyword evidence="5" id="KW-0816">Tricarboxylic acid cycle</keyword>
<dbReference type="GO" id="GO:0046872">
    <property type="term" value="F:metal ion binding"/>
    <property type="evidence" value="ECO:0007669"/>
    <property type="project" value="UniProtKB-KW"/>
</dbReference>
<dbReference type="GO" id="GO:0051539">
    <property type="term" value="F:4 iron, 4 sulfur cluster binding"/>
    <property type="evidence" value="ECO:0007669"/>
    <property type="project" value="UniProtKB-KW"/>
</dbReference>
<sequence>MKKTVFPIDFDFIPNEASLSKAAEKSFARLSFTFTEEHLEGLIKAALSPDASENDRYVSACMLKNALVASQGTFPLCQDTGIANVFGWKKGKFSTENLHEEITAGIKKIYDERKLRFSTTVPDSFYEEHDPKNNLPAQISIFDSEGSLAPLPSFVKDSPKDSLSFVFCAKGGGSSNKTSFIQGTKAFLNKERFSKLMKEELEHFGTSACPPYTIAIVAGGLSPEQNLLTLKLASMGAYDGMTYEANEYGFRDRELEELAMKIASESGYGAQFGGSQFALSAVVVRLPRHGASCPISFGVSCSAHRNLKAVLTKEGLYIEKTVANPAELKGFSEAVKFAEKNTGSGKADSEKQITSSGDIKSILSSLGNAKPGERILLSGKILVARDAAHARWQKLIDSGKALPEYCTKYPICYAGPARTPEGKVIGSFGPTTAGRMDVYAESLMSRGAALVTLAKGNRSKNWTDSCKKYGAFYLGTPGGIAALIASEYIKSQEILDYEDLGMEAVRLVEVENLPCFVITNKDGEDFYENLR</sequence>
<dbReference type="GO" id="GO:0004333">
    <property type="term" value="F:fumarate hydratase activity"/>
    <property type="evidence" value="ECO:0007669"/>
    <property type="project" value="UniProtKB-EC"/>
</dbReference>
<comment type="caution">
    <text evidence="12">The sequence shown here is derived from an EMBL/GenBank/DDBJ whole genome shotgun (WGS) entry which is preliminary data.</text>
</comment>
<feature type="domain" description="Fe-S hydro-lyase tartrate dehydratase beta-type catalytic" evidence="11">
    <location>
        <begin position="350"/>
        <end position="529"/>
    </location>
</feature>
<dbReference type="InterPro" id="IPR051208">
    <property type="entry name" value="Class-I_Fumarase/Tartrate_DH"/>
</dbReference>
<gene>
    <name evidence="12" type="ORF">HNP76_000658</name>
</gene>
<organism evidence="12 13">
    <name type="scientific">Treponema ruminis</name>
    <dbReference type="NCBI Taxonomy" id="744515"/>
    <lineage>
        <taxon>Bacteria</taxon>
        <taxon>Pseudomonadati</taxon>
        <taxon>Spirochaetota</taxon>
        <taxon>Spirochaetia</taxon>
        <taxon>Spirochaetales</taxon>
        <taxon>Treponemataceae</taxon>
        <taxon>Treponema</taxon>
    </lineage>
</organism>
<dbReference type="InterPro" id="IPR036660">
    <property type="entry name" value="Fe-S_hydroAse_TtdB_cat_sf"/>
</dbReference>
<dbReference type="AlphaFoldDB" id="A0A7W8G7T2"/>
<evidence type="ECO:0000256" key="9">
    <source>
        <dbReference type="ARBA" id="ARBA00023239"/>
    </source>
</evidence>
<dbReference type="EC" id="4.2.1.2" evidence="12"/>
<keyword evidence="8" id="KW-0411">Iron-sulfur</keyword>
<dbReference type="PANTHER" id="PTHR30389">
    <property type="entry name" value="FUMARATE HYDRATASE-RELATED"/>
    <property type="match status" value="1"/>
</dbReference>
<keyword evidence="4" id="KW-0004">4Fe-4S</keyword>
<evidence type="ECO:0000256" key="3">
    <source>
        <dbReference type="ARBA" id="ARBA00008876"/>
    </source>
</evidence>
<dbReference type="InterPro" id="IPR004647">
    <property type="entry name" value="Fe-S_hydro-lyase_TtdB-typ_cat"/>
</dbReference>
<evidence type="ECO:0000256" key="7">
    <source>
        <dbReference type="ARBA" id="ARBA00023004"/>
    </source>
</evidence>
<keyword evidence="13" id="KW-1185">Reference proteome</keyword>
<feature type="domain" description="Fe-S hydro-lyase tartrate dehydratase alpha-type catalytic" evidence="10">
    <location>
        <begin position="21"/>
        <end position="309"/>
    </location>
</feature>
<comment type="catalytic activity">
    <reaction evidence="1">
        <text>(S)-malate = fumarate + H2O</text>
        <dbReference type="Rhea" id="RHEA:12460"/>
        <dbReference type="ChEBI" id="CHEBI:15377"/>
        <dbReference type="ChEBI" id="CHEBI:15589"/>
        <dbReference type="ChEBI" id="CHEBI:29806"/>
        <dbReference type="EC" id="4.2.1.2"/>
    </reaction>
</comment>
<dbReference type="SUPFAM" id="SSF117457">
    <property type="entry name" value="FumA C-terminal domain-like"/>
    <property type="match status" value="1"/>
</dbReference>
<dbReference type="Pfam" id="PF05683">
    <property type="entry name" value="Fumerase_C"/>
    <property type="match status" value="1"/>
</dbReference>
<dbReference type="Proteomes" id="UP000518887">
    <property type="component" value="Unassembled WGS sequence"/>
</dbReference>
<keyword evidence="9 12" id="KW-0456">Lyase</keyword>